<dbReference type="SUPFAM" id="SSF50985">
    <property type="entry name" value="RCC1/BLIP-II"/>
    <property type="match status" value="1"/>
</dbReference>
<reference evidence="3" key="1">
    <citation type="submission" date="2011-07" db="EMBL/GenBank/DDBJ databases">
        <authorList>
            <consortium name="Caenorhabditis brenneri Sequencing and Analysis Consortium"/>
            <person name="Wilson R.K."/>
        </authorList>
    </citation>
    <scope>NUCLEOTIDE SEQUENCE [LARGE SCALE GENOMIC DNA]</scope>
    <source>
        <strain evidence="3">PB2801</strain>
    </source>
</reference>
<feature type="compositionally biased region" description="Low complexity" evidence="1">
    <location>
        <begin position="722"/>
        <end position="734"/>
    </location>
</feature>
<evidence type="ECO:0000313" key="2">
    <source>
        <dbReference type="EMBL" id="EGT36523.1"/>
    </source>
</evidence>
<dbReference type="EMBL" id="GL379801">
    <property type="protein sequence ID" value="EGT36523.1"/>
    <property type="molecule type" value="Genomic_DNA"/>
</dbReference>
<feature type="region of interest" description="Disordered" evidence="1">
    <location>
        <begin position="631"/>
        <end position="741"/>
    </location>
</feature>
<keyword evidence="3" id="KW-1185">Reference proteome</keyword>
<dbReference type="OrthoDB" id="5802489at2759"/>
<name>G0MM78_CAEBE</name>
<evidence type="ECO:0000256" key="1">
    <source>
        <dbReference type="SAM" id="MobiDB-lite"/>
    </source>
</evidence>
<proteinExistence type="predicted"/>
<dbReference type="eggNOG" id="ENOG502R9Q5">
    <property type="taxonomic scope" value="Eukaryota"/>
</dbReference>
<sequence>MKPIAEFKTVLSADPVKGVKLYEQIVEADDDAQIQEACESLANYIRHSSAFKRRIVFSELLECSLPSRLYLGLQFKSFEDSTFPRKLLFEGSSLKEYELHGRDSDQRHYVTSVGSNRCFNLGLLSDGSPVPEPRVVDLPRVTRIEMSNQHTVFLTADNRIFGCGKLSSFMPEITEKGGYVAEPTLVPIPEDGVISEIRVTDGGSQFCIGEKWYFVGNLPPNTTNLERILSNCHVSTTTENVEIPDYQVTNVDFDRRRVTIFLKKDGPFLFWDLTKNFRSPKNVQLILNGIQEGRELDDFQTPPADQNPHKINSNTYLWKSINHHLIIEKRQEFWPVDIPMDLTVGFLAPALGNDKNFRVNCAVWKMVHPREGPVQGADAVWLPQAHDGYQLNIDWENQRFPDEPQPIYLPPNTPLDCTLYLKSDEGELIACHKHLHLLHSQQAAAHMNFQSTLFGSMEPEKPMEIKAEATAQTVKNALTGMCDLRTLYRIKIGELIECIYYYSYHMMEEMFSDAMYILIDTITEFNVPSLYFMYQHFPEAVVDGLVNRPELLFYTLTDQPPKELLISFAKKYVSKHRINKSTDTYHHEFSKYDPEYVIRSMINMEEDSEDVIWSSLREELSNSLDTWHSEVMKKKEEKKQRTRNRNSNSRRISEKKDPGFSMTSSPIPIRGRPKTDSISKSAQSPIAQSPLAFSMSPMSKALPKPRHDSITDSFEDFPEMGSPAPSTSSAPKSTGRFAPKGAKFKKDTEILKTPPTPNPWKLKGGGAIRIQEEEEIPEAVDFDEVVKKEKVLQMKIRTGNKKQEVFVDIEKEDHAMKEILEYYRISYGDEAHVFVELTERNVAPIEDQQIVWGNMPGLVRR</sequence>
<feature type="compositionally biased region" description="Polar residues" evidence="1">
    <location>
        <begin position="676"/>
        <end position="687"/>
    </location>
</feature>
<organism evidence="3">
    <name type="scientific">Caenorhabditis brenneri</name>
    <name type="common">Nematode worm</name>
    <dbReference type="NCBI Taxonomy" id="135651"/>
    <lineage>
        <taxon>Eukaryota</taxon>
        <taxon>Metazoa</taxon>
        <taxon>Ecdysozoa</taxon>
        <taxon>Nematoda</taxon>
        <taxon>Chromadorea</taxon>
        <taxon>Rhabditida</taxon>
        <taxon>Rhabditina</taxon>
        <taxon>Rhabditomorpha</taxon>
        <taxon>Rhabditoidea</taxon>
        <taxon>Rhabditidae</taxon>
        <taxon>Peloderinae</taxon>
        <taxon>Caenorhabditis</taxon>
    </lineage>
</organism>
<dbReference type="InterPro" id="IPR009091">
    <property type="entry name" value="RCC1/BLIP-II"/>
</dbReference>
<gene>
    <name evidence="2" type="ORF">CAEBREN_14851</name>
</gene>
<dbReference type="Proteomes" id="UP000008068">
    <property type="component" value="Unassembled WGS sequence"/>
</dbReference>
<dbReference type="AlphaFoldDB" id="G0MM78"/>
<dbReference type="HOGENOM" id="CLU_305493_0_0_1"/>
<accession>G0MM78</accession>
<dbReference type="FunCoup" id="G0MM78">
    <property type="interactions" value="1744"/>
</dbReference>
<dbReference type="InParanoid" id="G0MM78"/>
<dbReference type="Gene3D" id="2.130.10.30">
    <property type="entry name" value="Regulator of chromosome condensation 1/beta-lactamase-inhibitor protein II"/>
    <property type="match status" value="1"/>
</dbReference>
<evidence type="ECO:0000313" key="3">
    <source>
        <dbReference type="Proteomes" id="UP000008068"/>
    </source>
</evidence>
<protein>
    <submittedName>
        <fullName evidence="2">Uncharacterized protein</fullName>
    </submittedName>
</protein>